<feature type="domain" description="Pyridoxamine 5'-phosphate oxidase N-terminal" evidence="16">
    <location>
        <begin position="63"/>
        <end position="182"/>
    </location>
</feature>
<evidence type="ECO:0000256" key="8">
    <source>
        <dbReference type="ARBA" id="ARBA00022630"/>
    </source>
</evidence>
<dbReference type="InterPro" id="IPR012349">
    <property type="entry name" value="Split_barrel_FMN-bd"/>
</dbReference>
<feature type="domain" description="Pyridoxine 5'-phosphate oxidase dimerisation C-terminal" evidence="17">
    <location>
        <begin position="197"/>
        <end position="247"/>
    </location>
</feature>
<dbReference type="PANTHER" id="PTHR10851:SF0">
    <property type="entry name" value="PYRIDOXINE-5'-PHOSPHATE OXIDASE"/>
    <property type="match status" value="1"/>
</dbReference>
<evidence type="ECO:0000256" key="14">
    <source>
        <dbReference type="ARBA" id="ARBA00073441"/>
    </source>
</evidence>
<dbReference type="GO" id="GO:0010181">
    <property type="term" value="F:FMN binding"/>
    <property type="evidence" value="ECO:0007669"/>
    <property type="project" value="InterPro"/>
</dbReference>
<dbReference type="EMBL" id="LR789123">
    <property type="protein sequence ID" value="CAB3264985.1"/>
    <property type="molecule type" value="mRNA"/>
</dbReference>
<dbReference type="PIRSF" id="PIRSF000190">
    <property type="entry name" value="Pyd_amn-ph_oxd"/>
    <property type="match status" value="1"/>
</dbReference>
<evidence type="ECO:0000256" key="15">
    <source>
        <dbReference type="ARBA" id="ARBA00077914"/>
    </source>
</evidence>
<evidence type="ECO:0000256" key="6">
    <source>
        <dbReference type="ARBA" id="ARBA00011738"/>
    </source>
</evidence>
<dbReference type="GO" id="GO:0008615">
    <property type="term" value="P:pyridoxine biosynthetic process"/>
    <property type="evidence" value="ECO:0007669"/>
    <property type="project" value="UniProtKB-KW"/>
</dbReference>
<evidence type="ECO:0000256" key="5">
    <source>
        <dbReference type="ARBA" id="ARBA00007301"/>
    </source>
</evidence>
<dbReference type="GO" id="GO:0004733">
    <property type="term" value="F:pyridoxamine phosphate oxidase activity"/>
    <property type="evidence" value="ECO:0007669"/>
    <property type="project" value="UniProtKB-EC"/>
</dbReference>
<dbReference type="PANTHER" id="PTHR10851">
    <property type="entry name" value="PYRIDOXINE-5-PHOSPHATE OXIDASE"/>
    <property type="match status" value="1"/>
</dbReference>
<keyword evidence="9" id="KW-0288">FMN</keyword>
<gene>
    <name evidence="18" type="primary">Pnpo-002</name>
</gene>
<accession>A0A6F9DQ18</accession>
<evidence type="ECO:0000313" key="18">
    <source>
        <dbReference type="EMBL" id="CAB3264985.1"/>
    </source>
</evidence>
<dbReference type="EC" id="1.4.3.5" evidence="7"/>
<comment type="pathway">
    <text evidence="4">Cofactor metabolism; pyridoxal 5'-phosphate salvage; pyridoxal 5'-phosphate from pyridoxine 5'-phosphate: step 1/1.</text>
</comment>
<evidence type="ECO:0000256" key="9">
    <source>
        <dbReference type="ARBA" id="ARBA00022643"/>
    </source>
</evidence>
<evidence type="ECO:0000256" key="11">
    <source>
        <dbReference type="ARBA" id="ARBA00023096"/>
    </source>
</evidence>
<dbReference type="InterPro" id="IPR019576">
    <property type="entry name" value="Pyridoxamine_oxidase_dimer_C"/>
</dbReference>
<dbReference type="AlphaFoldDB" id="A0A6F9DQ18"/>
<comment type="similarity">
    <text evidence="5">Belongs to the pyridoxamine 5'-phosphate oxidase family.</text>
</comment>
<comment type="catalytic activity">
    <reaction evidence="12">
        <text>pyridoxamine 5'-phosphate + O2 + H2O = pyridoxal 5'-phosphate + H2O2 + NH4(+)</text>
        <dbReference type="Rhea" id="RHEA:15817"/>
        <dbReference type="ChEBI" id="CHEBI:15377"/>
        <dbReference type="ChEBI" id="CHEBI:15379"/>
        <dbReference type="ChEBI" id="CHEBI:16240"/>
        <dbReference type="ChEBI" id="CHEBI:28938"/>
        <dbReference type="ChEBI" id="CHEBI:58451"/>
        <dbReference type="ChEBI" id="CHEBI:597326"/>
        <dbReference type="EC" id="1.4.3.5"/>
    </reaction>
    <physiologicalReaction direction="left-to-right" evidence="12">
        <dbReference type="Rhea" id="RHEA:15818"/>
    </physiologicalReaction>
</comment>
<evidence type="ECO:0000256" key="10">
    <source>
        <dbReference type="ARBA" id="ARBA00023002"/>
    </source>
</evidence>
<evidence type="ECO:0000256" key="3">
    <source>
        <dbReference type="ARBA" id="ARBA00004738"/>
    </source>
</evidence>
<name>A0A6F9DQ18_9ASCI</name>
<dbReference type="Pfam" id="PF10590">
    <property type="entry name" value="PNP_phzG_C"/>
    <property type="match status" value="1"/>
</dbReference>
<evidence type="ECO:0000256" key="13">
    <source>
        <dbReference type="ARBA" id="ARBA00052947"/>
    </source>
</evidence>
<comment type="catalytic activity">
    <reaction evidence="13">
        <text>pyridoxine 5'-phosphate + O2 = pyridoxal 5'-phosphate + H2O2</text>
        <dbReference type="Rhea" id="RHEA:15149"/>
        <dbReference type="ChEBI" id="CHEBI:15379"/>
        <dbReference type="ChEBI" id="CHEBI:16240"/>
        <dbReference type="ChEBI" id="CHEBI:58589"/>
        <dbReference type="ChEBI" id="CHEBI:597326"/>
        <dbReference type="EC" id="1.4.3.5"/>
    </reaction>
    <physiologicalReaction direction="left-to-right" evidence="13">
        <dbReference type="Rhea" id="RHEA:15150"/>
    </physiologicalReaction>
</comment>
<comment type="function">
    <text evidence="2">Catalyzes the oxidation of either pyridoxine 5'-phosphate (PNP) or pyridoxamine 5'-phosphate (PMP) into pyridoxal 5'-phosphate (PLP).</text>
</comment>
<dbReference type="Pfam" id="PF01243">
    <property type="entry name" value="PNPOx_N"/>
    <property type="match status" value="1"/>
</dbReference>
<dbReference type="FunFam" id="2.30.110.10:FF:000020">
    <property type="entry name" value="PNPO isoform 11"/>
    <property type="match status" value="1"/>
</dbReference>
<dbReference type="Gene3D" id="2.30.110.10">
    <property type="entry name" value="Electron Transport, Fmn-binding Protein, Chain A"/>
    <property type="match status" value="1"/>
</dbReference>
<evidence type="ECO:0000259" key="17">
    <source>
        <dbReference type="Pfam" id="PF10590"/>
    </source>
</evidence>
<keyword evidence="11" id="KW-0664">Pyridoxine biosynthesis</keyword>
<evidence type="ECO:0000256" key="2">
    <source>
        <dbReference type="ARBA" id="ARBA00003691"/>
    </source>
</evidence>
<proteinExistence type="evidence at transcript level"/>
<comment type="cofactor">
    <cofactor evidence="1">
        <name>FMN</name>
        <dbReference type="ChEBI" id="CHEBI:58210"/>
    </cofactor>
</comment>
<evidence type="ECO:0000256" key="1">
    <source>
        <dbReference type="ARBA" id="ARBA00001917"/>
    </source>
</evidence>
<sequence length="247" mass="28536">MFLQRFLVSNAIPLFSRITMAQLHISELRKKYNNSNTYLSEDSLESKNPIKLFETWLNVAKNANIKEPNAMTLATVNENGHPTARMVILRGYGEDGFKFHTNYRSAKAKDLENNPKVALVLYWVDLCRSVRIEGLVKKLSKQESDEEFAKRPRSTKIIAVASTHQSSPVANAEELALMAKTTEEQYKDNEIDRPNYFGGYCVTPERIEFWQGQSSRMSDRIVFVKNVKEKDCWKEGQNGWMYQRLQP</sequence>
<dbReference type="NCBIfam" id="NF004231">
    <property type="entry name" value="PRK05679.1"/>
    <property type="match status" value="1"/>
</dbReference>
<evidence type="ECO:0000256" key="12">
    <source>
        <dbReference type="ARBA" id="ARBA00050530"/>
    </source>
</evidence>
<dbReference type="InterPro" id="IPR011576">
    <property type="entry name" value="Pyridox_Oxase_N"/>
</dbReference>
<keyword evidence="8" id="KW-0285">Flavoprotein</keyword>
<evidence type="ECO:0000256" key="4">
    <source>
        <dbReference type="ARBA" id="ARBA00005037"/>
    </source>
</evidence>
<evidence type="ECO:0000259" key="16">
    <source>
        <dbReference type="Pfam" id="PF01243"/>
    </source>
</evidence>
<comment type="subunit">
    <text evidence="6">Homodimer.</text>
</comment>
<evidence type="ECO:0000256" key="7">
    <source>
        <dbReference type="ARBA" id="ARBA00012801"/>
    </source>
</evidence>
<dbReference type="SUPFAM" id="SSF50475">
    <property type="entry name" value="FMN-binding split barrel"/>
    <property type="match status" value="1"/>
</dbReference>
<dbReference type="InterPro" id="IPR000659">
    <property type="entry name" value="Pyridox_Oxase"/>
</dbReference>
<dbReference type="NCBIfam" id="TIGR00558">
    <property type="entry name" value="pdxH"/>
    <property type="match status" value="1"/>
</dbReference>
<organism evidence="18">
    <name type="scientific">Phallusia mammillata</name>
    <dbReference type="NCBI Taxonomy" id="59560"/>
    <lineage>
        <taxon>Eukaryota</taxon>
        <taxon>Metazoa</taxon>
        <taxon>Chordata</taxon>
        <taxon>Tunicata</taxon>
        <taxon>Ascidiacea</taxon>
        <taxon>Phlebobranchia</taxon>
        <taxon>Ascidiidae</taxon>
        <taxon>Phallusia</taxon>
    </lineage>
</organism>
<protein>
    <recommendedName>
        <fullName evidence="14">Pyridoxine-5'-phosphate oxidase</fullName>
        <ecNumber evidence="7">1.4.3.5</ecNumber>
    </recommendedName>
    <alternativeName>
        <fullName evidence="15">Pyridoxamine-phosphate oxidase</fullName>
    </alternativeName>
</protein>
<keyword evidence="10" id="KW-0560">Oxidoreductase</keyword>
<comment type="pathway">
    <text evidence="3">Cofactor metabolism; pyridoxal 5'-phosphate salvage; pyridoxal 5'-phosphate from pyridoxamine 5'-phosphate: step 1/1.</text>
</comment>
<reference evidence="18" key="1">
    <citation type="submission" date="2020-04" db="EMBL/GenBank/DDBJ databases">
        <authorList>
            <person name="Neveu A P."/>
        </authorList>
    </citation>
    <scope>NUCLEOTIDE SEQUENCE</scope>
    <source>
        <tissue evidence="18">Whole embryo</tissue>
    </source>
</reference>
<dbReference type="UniPathway" id="UPA01068">
    <property type="reaction ID" value="UER00304"/>
</dbReference>